<gene>
    <name evidence="2" type="ORF">AYBTSS11_LOCUS7125</name>
</gene>
<feature type="compositionally biased region" description="Polar residues" evidence="1">
    <location>
        <begin position="1"/>
        <end position="21"/>
    </location>
</feature>
<feature type="region of interest" description="Disordered" evidence="1">
    <location>
        <begin position="89"/>
        <end position="135"/>
    </location>
</feature>
<organism evidence="2 3">
    <name type="scientific">Sphenostylis stenocarpa</name>
    <dbReference type="NCBI Taxonomy" id="92480"/>
    <lineage>
        <taxon>Eukaryota</taxon>
        <taxon>Viridiplantae</taxon>
        <taxon>Streptophyta</taxon>
        <taxon>Embryophyta</taxon>
        <taxon>Tracheophyta</taxon>
        <taxon>Spermatophyta</taxon>
        <taxon>Magnoliopsida</taxon>
        <taxon>eudicotyledons</taxon>
        <taxon>Gunneridae</taxon>
        <taxon>Pentapetalae</taxon>
        <taxon>rosids</taxon>
        <taxon>fabids</taxon>
        <taxon>Fabales</taxon>
        <taxon>Fabaceae</taxon>
        <taxon>Papilionoideae</taxon>
        <taxon>50 kb inversion clade</taxon>
        <taxon>NPAAA clade</taxon>
        <taxon>indigoferoid/millettioid clade</taxon>
        <taxon>Phaseoleae</taxon>
        <taxon>Sphenostylis</taxon>
    </lineage>
</organism>
<sequence length="256" mass="29125">MKQNSAKASNSRASTTRGKTQSMEHAELSLDAPIGENFVFVILREFLLCLVDRTLSVFYELLWRVISLGFMVCEFLSSSTFPREKEILNGTDEGEETDVYRRKRNISSNGSDKETGQSNKMVRGSKETNNPNQLDNYKGDHCFDISPYNPLETDNFADHGYGMHNCFNNYGDGKQDYNYCSVNSLKSKNSYNNYASGIQAYRGATTDNGCAYESCFNNYGDGFHIAAEEVWINTKVEIMNKRKKKRESIVYEYQGT</sequence>
<dbReference type="AlphaFoldDB" id="A0AA86SBW5"/>
<accession>A0AA86SBW5</accession>
<dbReference type="Gramene" id="rna-AYBTSS11_LOCUS7125">
    <property type="protein sequence ID" value="CAJ1935810.1"/>
    <property type="gene ID" value="gene-AYBTSS11_LOCUS7125"/>
</dbReference>
<feature type="region of interest" description="Disordered" evidence="1">
    <location>
        <begin position="1"/>
        <end position="24"/>
    </location>
</feature>
<evidence type="ECO:0000313" key="2">
    <source>
        <dbReference type="EMBL" id="CAJ1935810.1"/>
    </source>
</evidence>
<keyword evidence="3" id="KW-1185">Reference proteome</keyword>
<feature type="compositionally biased region" description="Polar residues" evidence="1">
    <location>
        <begin position="106"/>
        <end position="120"/>
    </location>
</feature>
<reference evidence="2" key="1">
    <citation type="submission" date="2023-10" db="EMBL/GenBank/DDBJ databases">
        <authorList>
            <person name="Domelevo Entfellner J.-B."/>
        </authorList>
    </citation>
    <scope>NUCLEOTIDE SEQUENCE</scope>
</reference>
<name>A0AA86SBW5_9FABA</name>
<proteinExistence type="predicted"/>
<evidence type="ECO:0000313" key="3">
    <source>
        <dbReference type="Proteomes" id="UP001189624"/>
    </source>
</evidence>
<evidence type="ECO:0000256" key="1">
    <source>
        <dbReference type="SAM" id="MobiDB-lite"/>
    </source>
</evidence>
<protein>
    <submittedName>
        <fullName evidence="2">Uncharacterized protein</fullName>
    </submittedName>
</protein>
<dbReference type="Proteomes" id="UP001189624">
    <property type="component" value="Chromosome 3"/>
</dbReference>
<dbReference type="EMBL" id="OY731400">
    <property type="protein sequence ID" value="CAJ1935810.1"/>
    <property type="molecule type" value="Genomic_DNA"/>
</dbReference>